<dbReference type="EMBL" id="CP018632">
    <property type="protein sequence ID" value="ASJ73707.1"/>
    <property type="molecule type" value="Genomic_DNA"/>
</dbReference>
<dbReference type="KEGG" id="gai:IMCC3135_18140"/>
<reference evidence="1 2" key="1">
    <citation type="submission" date="2016-12" db="EMBL/GenBank/DDBJ databases">
        <authorList>
            <person name="Song W.-J."/>
            <person name="Kurnit D.M."/>
        </authorList>
    </citation>
    <scope>NUCLEOTIDE SEQUENCE [LARGE SCALE GENOMIC DNA]</scope>
    <source>
        <strain evidence="1 2">IMCC3135</strain>
    </source>
</reference>
<dbReference type="GO" id="GO:0016810">
    <property type="term" value="F:hydrolase activity, acting on carbon-nitrogen (but not peptide) bonds"/>
    <property type="evidence" value="ECO:0007669"/>
    <property type="project" value="InterPro"/>
</dbReference>
<protein>
    <submittedName>
        <fullName evidence="1">Uncharacterized protein</fullName>
    </submittedName>
</protein>
<dbReference type="AlphaFoldDB" id="A0A2Z2P0I4"/>
<organism evidence="1 2">
    <name type="scientific">Granulosicoccus antarcticus IMCC3135</name>
    <dbReference type="NCBI Taxonomy" id="1192854"/>
    <lineage>
        <taxon>Bacteria</taxon>
        <taxon>Pseudomonadati</taxon>
        <taxon>Pseudomonadota</taxon>
        <taxon>Gammaproteobacteria</taxon>
        <taxon>Chromatiales</taxon>
        <taxon>Granulosicoccaceae</taxon>
        <taxon>Granulosicoccus</taxon>
    </lineage>
</organism>
<gene>
    <name evidence="1" type="ORF">IMCC3135_18140</name>
</gene>
<dbReference type="Gene3D" id="3.20.20.140">
    <property type="entry name" value="Metal-dependent hydrolases"/>
    <property type="match status" value="1"/>
</dbReference>
<evidence type="ECO:0000313" key="1">
    <source>
        <dbReference type="EMBL" id="ASJ73707.1"/>
    </source>
</evidence>
<dbReference type="RefSeq" id="WP_088918848.1">
    <property type="nucleotide sequence ID" value="NZ_CP018632.1"/>
</dbReference>
<dbReference type="Gene3D" id="2.30.40.10">
    <property type="entry name" value="Urease, subunit C, domain 1"/>
    <property type="match status" value="1"/>
</dbReference>
<sequence>MDSAHPRAEAMAWDSAGVILAIGMESEVLSAIGHDYEMTSAEGNLALLGFVDTHVHVPEAGINESLCFLPPGEGIDVYETLNSGVRREAAH</sequence>
<dbReference type="InterPro" id="IPR011059">
    <property type="entry name" value="Metal-dep_hydrolase_composite"/>
</dbReference>
<proteinExistence type="predicted"/>
<dbReference type="Proteomes" id="UP000250079">
    <property type="component" value="Chromosome"/>
</dbReference>
<evidence type="ECO:0000313" key="2">
    <source>
        <dbReference type="Proteomes" id="UP000250079"/>
    </source>
</evidence>
<keyword evidence="2" id="KW-1185">Reference proteome</keyword>
<name>A0A2Z2P0I4_9GAMM</name>
<accession>A0A2Z2P0I4</accession>
<dbReference type="OrthoDB" id="9031471at2"/>